<dbReference type="Gene3D" id="3.40.50.11350">
    <property type="match status" value="1"/>
</dbReference>
<keyword evidence="7" id="KW-0808">Transferase</keyword>
<keyword evidence="10" id="KW-1015">Disulfide bond</keyword>
<keyword evidence="13" id="KW-0119">Carbohydrate metabolism</keyword>
<protein>
    <recommendedName>
        <fullName evidence="5">GDP-fucose protein O-fucosyltransferase 1</fullName>
        <ecNumber evidence="4">2.4.1.221</ecNumber>
    </recommendedName>
    <alternativeName>
        <fullName evidence="14">Peptide-O-fucosyltransferase 1</fullName>
    </alternativeName>
</protein>
<organism evidence="18 19">
    <name type="scientific">Drosophila gunungcola</name>
    <name type="common">fruit fly</name>
    <dbReference type="NCBI Taxonomy" id="103775"/>
    <lineage>
        <taxon>Eukaryota</taxon>
        <taxon>Metazoa</taxon>
        <taxon>Ecdysozoa</taxon>
        <taxon>Arthropoda</taxon>
        <taxon>Hexapoda</taxon>
        <taxon>Insecta</taxon>
        <taxon>Pterygota</taxon>
        <taxon>Neoptera</taxon>
        <taxon>Endopterygota</taxon>
        <taxon>Diptera</taxon>
        <taxon>Brachycera</taxon>
        <taxon>Muscomorpha</taxon>
        <taxon>Ephydroidea</taxon>
        <taxon>Drosophilidae</taxon>
        <taxon>Drosophila</taxon>
        <taxon>Sophophora</taxon>
    </lineage>
</organism>
<sequence length="366" mass="42479">MQWLNMKLRFVNLICILISSTWAQLGGDPNGYLTYCPCMGRFGNQADHFLGSLAFAKALNRTLILPPWVEYRRGELRSRQVPFNTYFEVEPLKEYHRVITMADFMWHLADDLWPESDRVSFCYKERFSLQQEKTTQKSPIATPRMGIRSVRFGTPSTSTFNEAAKWQNKYPAESWPVLAFTGAPASFPVQLENCKLQRYMQWSQRYRDASKDFIREQLPRGAFVGIHLRNGIDWVRACEHVKDSQHLFASPQCLGYKNERGALYPELCMPSKEAIIRQLKRTIKNVRQTQPDNEIKSVFVASDSNHMIGELSTALSRMGISVHKLPEDDPYLDLAILERDSHGFPSYFWGFPKEKDRKHSNVHEEL</sequence>
<comment type="subcellular location">
    <subcellularLocation>
        <location evidence="1">Endoplasmic reticulum</location>
    </subcellularLocation>
</comment>
<evidence type="ECO:0000256" key="12">
    <source>
        <dbReference type="ARBA" id="ARBA00023253"/>
    </source>
</evidence>
<keyword evidence="11" id="KW-0325">Glycoprotein</keyword>
<keyword evidence="8" id="KW-0256">Endoplasmic reticulum</keyword>
<keyword evidence="12" id="KW-0294">Fucose metabolism</keyword>
<evidence type="ECO:0000256" key="17">
    <source>
        <dbReference type="SAM" id="SignalP"/>
    </source>
</evidence>
<evidence type="ECO:0000256" key="15">
    <source>
        <dbReference type="ARBA" id="ARBA00047273"/>
    </source>
</evidence>
<dbReference type="CDD" id="cd11302">
    <property type="entry name" value="O-FucT-1"/>
    <property type="match status" value="1"/>
</dbReference>
<gene>
    <name evidence="18" type="ORF">M5D96_010204</name>
</gene>
<evidence type="ECO:0000256" key="13">
    <source>
        <dbReference type="ARBA" id="ARBA00023277"/>
    </source>
</evidence>
<comment type="catalytic activity">
    <reaction evidence="16">
        <text>L-seryl-[protein] + GDP-beta-L-fucose = 3-O-(alpha-L-fucosyl)-L-seryl-[protein] + GDP + H(+)</text>
        <dbReference type="Rhea" id="RHEA:63644"/>
        <dbReference type="Rhea" id="RHEA-COMP:9863"/>
        <dbReference type="Rhea" id="RHEA-COMP:17914"/>
        <dbReference type="ChEBI" id="CHEBI:15378"/>
        <dbReference type="ChEBI" id="CHEBI:29999"/>
        <dbReference type="ChEBI" id="CHEBI:57273"/>
        <dbReference type="ChEBI" id="CHEBI:58189"/>
        <dbReference type="ChEBI" id="CHEBI:189632"/>
        <dbReference type="EC" id="2.4.1.221"/>
    </reaction>
    <physiologicalReaction direction="left-to-right" evidence="16">
        <dbReference type="Rhea" id="RHEA:63645"/>
    </physiologicalReaction>
</comment>
<comment type="catalytic activity">
    <reaction evidence="15">
        <text>L-threonyl-[protein] + GDP-beta-L-fucose = 3-O-(alpha-L-fucosyl)-L-threonyl-[protein] + GDP + H(+)</text>
        <dbReference type="Rhea" id="RHEA:70491"/>
        <dbReference type="Rhea" id="RHEA-COMP:11060"/>
        <dbReference type="Rhea" id="RHEA-COMP:17915"/>
        <dbReference type="ChEBI" id="CHEBI:15378"/>
        <dbReference type="ChEBI" id="CHEBI:30013"/>
        <dbReference type="ChEBI" id="CHEBI:57273"/>
        <dbReference type="ChEBI" id="CHEBI:58189"/>
        <dbReference type="ChEBI" id="CHEBI:189631"/>
        <dbReference type="EC" id="2.4.1.221"/>
    </reaction>
    <physiologicalReaction direction="left-to-right" evidence="15">
        <dbReference type="Rhea" id="RHEA:70492"/>
    </physiologicalReaction>
</comment>
<accession>A0A9P9YHW1</accession>
<evidence type="ECO:0000256" key="14">
    <source>
        <dbReference type="ARBA" id="ARBA00033080"/>
    </source>
</evidence>
<keyword evidence="17" id="KW-0732">Signal</keyword>
<dbReference type="GO" id="GO:0046922">
    <property type="term" value="F:peptide-O-fucosyltransferase activity"/>
    <property type="evidence" value="ECO:0007669"/>
    <property type="project" value="UniProtKB-EC"/>
</dbReference>
<reference evidence="18" key="1">
    <citation type="journal article" date="2023" name="Genome Biol. Evol.">
        <title>Long-read-based Genome Assembly of Drosophila gunungcola Reveals Fewer Chemosensory Genes in Flower-breeding Species.</title>
        <authorList>
            <person name="Negi A."/>
            <person name="Liao B.Y."/>
            <person name="Yeh S.D."/>
        </authorList>
    </citation>
    <scope>NUCLEOTIDE SEQUENCE</scope>
    <source>
        <strain evidence="18">Sukarami</strain>
    </source>
</reference>
<evidence type="ECO:0000256" key="8">
    <source>
        <dbReference type="ARBA" id="ARBA00022824"/>
    </source>
</evidence>
<comment type="pathway">
    <text evidence="2">Protein modification; protein glycosylation.</text>
</comment>
<dbReference type="Proteomes" id="UP001059596">
    <property type="component" value="Unassembled WGS sequence"/>
</dbReference>
<name>A0A9P9YHW1_9MUSC</name>
<dbReference type="GO" id="GO:0007219">
    <property type="term" value="P:Notch signaling pathway"/>
    <property type="evidence" value="ECO:0007669"/>
    <property type="project" value="UniProtKB-KW"/>
</dbReference>
<dbReference type="Pfam" id="PF10250">
    <property type="entry name" value="O-FucT"/>
    <property type="match status" value="1"/>
</dbReference>
<keyword evidence="6" id="KW-0328">Glycosyltransferase</keyword>
<evidence type="ECO:0000256" key="16">
    <source>
        <dbReference type="ARBA" id="ARBA00048647"/>
    </source>
</evidence>
<dbReference type="PANTHER" id="PTHR21420:SF10">
    <property type="entry name" value="GDP-FUCOSE PROTEIN O-FUCOSYLTRANSFERASE 1"/>
    <property type="match status" value="1"/>
</dbReference>
<evidence type="ECO:0000256" key="10">
    <source>
        <dbReference type="ARBA" id="ARBA00023157"/>
    </source>
</evidence>
<evidence type="ECO:0000313" key="18">
    <source>
        <dbReference type="EMBL" id="KAI8036893.1"/>
    </source>
</evidence>
<proteinExistence type="inferred from homology"/>
<evidence type="ECO:0000256" key="11">
    <source>
        <dbReference type="ARBA" id="ARBA00023180"/>
    </source>
</evidence>
<feature type="chain" id="PRO_5040221716" description="GDP-fucose protein O-fucosyltransferase 1" evidence="17">
    <location>
        <begin position="24"/>
        <end position="366"/>
    </location>
</feature>
<dbReference type="InterPro" id="IPR019378">
    <property type="entry name" value="GDP-Fuc_O-FucTrfase"/>
</dbReference>
<comment type="caution">
    <text evidence="18">The sequence shown here is derived from an EMBL/GenBank/DDBJ whole genome shotgun (WGS) entry which is preliminary data.</text>
</comment>
<comment type="similarity">
    <text evidence="3">Belongs to the glycosyltransferase 65 family.</text>
</comment>
<dbReference type="EC" id="2.4.1.221" evidence="4"/>
<evidence type="ECO:0000256" key="1">
    <source>
        <dbReference type="ARBA" id="ARBA00004240"/>
    </source>
</evidence>
<dbReference type="AlphaFoldDB" id="A0A9P9YHW1"/>
<dbReference type="GO" id="GO:0005783">
    <property type="term" value="C:endoplasmic reticulum"/>
    <property type="evidence" value="ECO:0007669"/>
    <property type="project" value="UniProtKB-SubCell"/>
</dbReference>
<keyword evidence="9" id="KW-0914">Notch signaling pathway</keyword>
<evidence type="ECO:0000256" key="5">
    <source>
        <dbReference type="ARBA" id="ARBA00021745"/>
    </source>
</evidence>
<evidence type="ECO:0000256" key="4">
    <source>
        <dbReference type="ARBA" id="ARBA00012196"/>
    </source>
</evidence>
<dbReference type="EMBL" id="JAMKOV010000014">
    <property type="protein sequence ID" value="KAI8036893.1"/>
    <property type="molecule type" value="Genomic_DNA"/>
</dbReference>
<evidence type="ECO:0000256" key="6">
    <source>
        <dbReference type="ARBA" id="ARBA00022676"/>
    </source>
</evidence>
<keyword evidence="19" id="KW-1185">Reference proteome</keyword>
<dbReference type="PANTHER" id="PTHR21420">
    <property type="entry name" value="GDP-FUCOSE PROTEIN O-FUCOSYLTRANSFERASE 1"/>
    <property type="match status" value="1"/>
</dbReference>
<dbReference type="Gene3D" id="3.40.50.11340">
    <property type="match status" value="1"/>
</dbReference>
<dbReference type="GO" id="GO:0006004">
    <property type="term" value="P:fucose metabolic process"/>
    <property type="evidence" value="ECO:0007669"/>
    <property type="project" value="UniProtKB-KW"/>
</dbReference>
<evidence type="ECO:0000256" key="7">
    <source>
        <dbReference type="ARBA" id="ARBA00022679"/>
    </source>
</evidence>
<evidence type="ECO:0000256" key="2">
    <source>
        <dbReference type="ARBA" id="ARBA00004922"/>
    </source>
</evidence>
<feature type="signal peptide" evidence="17">
    <location>
        <begin position="1"/>
        <end position="23"/>
    </location>
</feature>
<evidence type="ECO:0000313" key="19">
    <source>
        <dbReference type="Proteomes" id="UP001059596"/>
    </source>
</evidence>
<dbReference type="InterPro" id="IPR039922">
    <property type="entry name" value="POFUT1"/>
</dbReference>
<evidence type="ECO:0000256" key="9">
    <source>
        <dbReference type="ARBA" id="ARBA00022976"/>
    </source>
</evidence>
<evidence type="ECO:0000256" key="3">
    <source>
        <dbReference type="ARBA" id="ARBA00010626"/>
    </source>
</evidence>